<proteinExistence type="inferred from homology"/>
<dbReference type="PANTHER" id="PTHR21700">
    <property type="entry name" value="TRANSTHYRETIN-LIKE FAMILY PROTEIN-RELATED"/>
    <property type="match status" value="1"/>
</dbReference>
<organism evidence="2">
    <name type="scientific">Arion vulgaris</name>
    <dbReference type="NCBI Taxonomy" id="1028688"/>
    <lineage>
        <taxon>Eukaryota</taxon>
        <taxon>Metazoa</taxon>
        <taxon>Spiralia</taxon>
        <taxon>Lophotrochozoa</taxon>
        <taxon>Mollusca</taxon>
        <taxon>Gastropoda</taxon>
        <taxon>Heterobranchia</taxon>
        <taxon>Euthyneura</taxon>
        <taxon>Panpulmonata</taxon>
        <taxon>Eupulmonata</taxon>
        <taxon>Stylommatophora</taxon>
        <taxon>Helicina</taxon>
        <taxon>Arionoidea</taxon>
        <taxon>Arionidae</taxon>
        <taxon>Arion</taxon>
    </lineage>
</organism>
<dbReference type="GO" id="GO:0009986">
    <property type="term" value="C:cell surface"/>
    <property type="evidence" value="ECO:0007669"/>
    <property type="project" value="InterPro"/>
</dbReference>
<feature type="non-terminal residue" evidence="2">
    <location>
        <position position="1"/>
    </location>
</feature>
<dbReference type="Pfam" id="PF01060">
    <property type="entry name" value="TTR-52"/>
    <property type="match status" value="1"/>
</dbReference>
<feature type="non-terminal residue" evidence="2">
    <location>
        <position position="98"/>
    </location>
</feature>
<gene>
    <name evidence="2" type="primary">ORF66197</name>
</gene>
<dbReference type="InterPro" id="IPR001534">
    <property type="entry name" value="Transthyretin-like"/>
</dbReference>
<comment type="similarity">
    <text evidence="1">Belongs to the nematode transthyretin-like family.</text>
</comment>
<dbReference type="InterPro" id="IPR038479">
    <property type="entry name" value="Transthyretin-like_sf"/>
</dbReference>
<accession>A0A0B6ZKY5</accession>
<reference evidence="2" key="1">
    <citation type="submission" date="2014-12" db="EMBL/GenBank/DDBJ databases">
        <title>Insight into the proteome of Arion vulgaris.</title>
        <authorList>
            <person name="Aradska J."/>
            <person name="Bulat T."/>
            <person name="Smidak R."/>
            <person name="Sarate P."/>
            <person name="Gangsoo J."/>
            <person name="Sialana F."/>
            <person name="Bilban M."/>
            <person name="Lubec G."/>
        </authorList>
    </citation>
    <scope>NUCLEOTIDE SEQUENCE</scope>
    <source>
        <tissue evidence="2">Skin</tissue>
    </source>
</reference>
<evidence type="ECO:0000313" key="2">
    <source>
        <dbReference type="EMBL" id="CEK68400.1"/>
    </source>
</evidence>
<dbReference type="Gene3D" id="2.60.40.3330">
    <property type="match status" value="1"/>
</dbReference>
<dbReference type="AlphaFoldDB" id="A0A0B6ZKY5"/>
<sequence length="98" mass="11152">DLDNADGQGLTWYAGVKGRFMCGDKPADDELVRMTDKDDDIGDVFMGTDRSHDGYYQFTGFSNEPGKAIPQIEVYNQCGTNKNGCYYHRYEMPRDYVT</sequence>
<name>A0A0B6ZKY5_9EUPU</name>
<dbReference type="EMBL" id="HACG01021535">
    <property type="protein sequence ID" value="CEK68400.1"/>
    <property type="molecule type" value="Transcribed_RNA"/>
</dbReference>
<protein>
    <submittedName>
        <fullName evidence="2">Uncharacterized protein</fullName>
    </submittedName>
</protein>
<evidence type="ECO:0000256" key="1">
    <source>
        <dbReference type="ARBA" id="ARBA00010112"/>
    </source>
</evidence>